<dbReference type="STRING" id="349521.HCH_01089"/>
<evidence type="ECO:0000313" key="9">
    <source>
        <dbReference type="EMBL" id="ABC27969.1"/>
    </source>
</evidence>
<gene>
    <name evidence="9" type="ordered locus">HCH_01089</name>
</gene>
<proteinExistence type="predicted"/>
<evidence type="ECO:0000256" key="7">
    <source>
        <dbReference type="ARBA" id="ARBA00023136"/>
    </source>
</evidence>
<accession>Q2SN05</accession>
<keyword evidence="6" id="KW-0460">Magnesium</keyword>
<dbReference type="InterPro" id="IPR029057">
    <property type="entry name" value="PRTase-like"/>
</dbReference>
<evidence type="ECO:0000256" key="3">
    <source>
        <dbReference type="ARBA" id="ARBA00022679"/>
    </source>
</evidence>
<dbReference type="GO" id="GO:0000310">
    <property type="term" value="F:xanthine phosphoribosyltransferase activity"/>
    <property type="evidence" value="ECO:0007669"/>
    <property type="project" value="InterPro"/>
</dbReference>
<keyword evidence="10" id="KW-1185">Reference proteome</keyword>
<evidence type="ECO:0000256" key="2">
    <source>
        <dbReference type="ARBA" id="ARBA00022676"/>
    </source>
</evidence>
<dbReference type="NCBIfam" id="NF006613">
    <property type="entry name" value="PRK09177.1"/>
    <property type="match status" value="1"/>
</dbReference>
<dbReference type="InterPro" id="IPR023747">
    <property type="entry name" value="Xanthine_Guanine_PRibTrfase"/>
</dbReference>
<dbReference type="GO" id="GO:0006166">
    <property type="term" value="P:purine ribonucleoside salvage"/>
    <property type="evidence" value="ECO:0007669"/>
    <property type="project" value="UniProtKB-KW"/>
</dbReference>
<evidence type="ECO:0000313" key="10">
    <source>
        <dbReference type="Proteomes" id="UP000000238"/>
    </source>
</evidence>
<dbReference type="Pfam" id="PF00156">
    <property type="entry name" value="Pribosyltran"/>
    <property type="match status" value="1"/>
</dbReference>
<dbReference type="HOGENOM" id="CLU_080904_3_0_6"/>
<keyword evidence="4" id="KW-0479">Metal-binding</keyword>
<evidence type="ECO:0000256" key="4">
    <source>
        <dbReference type="ARBA" id="ARBA00022723"/>
    </source>
</evidence>
<dbReference type="AlphaFoldDB" id="Q2SN05"/>
<dbReference type="CDD" id="cd06223">
    <property type="entry name" value="PRTases_typeI"/>
    <property type="match status" value="1"/>
</dbReference>
<protein>
    <submittedName>
        <fullName evidence="9">Adenine/guanine phosphoribosyltransferase and related PRPP-binding protein</fullName>
    </submittedName>
</protein>
<evidence type="ECO:0000256" key="1">
    <source>
        <dbReference type="ARBA" id="ARBA00022475"/>
    </source>
</evidence>
<reference evidence="9 10" key="1">
    <citation type="journal article" date="2005" name="Nucleic Acids Res.">
        <title>Genomic blueprint of Hahella chejuensis, a marine microbe producing an algicidal agent.</title>
        <authorList>
            <person name="Jeong H."/>
            <person name="Yim J.H."/>
            <person name="Lee C."/>
            <person name="Choi S.-H."/>
            <person name="Park Y.K."/>
            <person name="Yoon S.H."/>
            <person name="Hur C.-G."/>
            <person name="Kang H.-Y."/>
            <person name="Kim D."/>
            <person name="Lee H.H."/>
            <person name="Park K.H."/>
            <person name="Park S.-H."/>
            <person name="Park H.-S."/>
            <person name="Lee H.K."/>
            <person name="Oh T.K."/>
            <person name="Kim J.F."/>
        </authorList>
    </citation>
    <scope>NUCLEOTIDE SEQUENCE [LARGE SCALE GENOMIC DNA]</scope>
    <source>
        <strain evidence="9 10">KCTC 2396</strain>
    </source>
</reference>
<dbReference type="GO" id="GO:0046872">
    <property type="term" value="F:metal ion binding"/>
    <property type="evidence" value="ECO:0007669"/>
    <property type="project" value="UniProtKB-KW"/>
</dbReference>
<dbReference type="PANTHER" id="PTHR39563:SF1">
    <property type="entry name" value="XANTHINE-GUANINE PHOSPHORIBOSYLTRANSFERASE"/>
    <property type="match status" value="1"/>
</dbReference>
<dbReference type="Gene3D" id="3.40.50.2020">
    <property type="match status" value="1"/>
</dbReference>
<keyword evidence="2 9" id="KW-0328">Glycosyltransferase</keyword>
<dbReference type="InterPro" id="IPR000836">
    <property type="entry name" value="PRTase_dom"/>
</dbReference>
<keyword evidence="3 9" id="KW-0808">Transferase</keyword>
<keyword evidence="7" id="KW-0472">Membrane</keyword>
<dbReference type="EMBL" id="CP000155">
    <property type="protein sequence ID" value="ABC27969.1"/>
    <property type="molecule type" value="Genomic_DNA"/>
</dbReference>
<dbReference type="eggNOG" id="COG2236">
    <property type="taxonomic scope" value="Bacteria"/>
</dbReference>
<keyword evidence="1" id="KW-1003">Cell membrane</keyword>
<dbReference type="KEGG" id="hch:HCH_01089"/>
<dbReference type="Proteomes" id="UP000000238">
    <property type="component" value="Chromosome"/>
</dbReference>
<evidence type="ECO:0000256" key="5">
    <source>
        <dbReference type="ARBA" id="ARBA00022726"/>
    </source>
</evidence>
<dbReference type="SUPFAM" id="SSF53271">
    <property type="entry name" value="PRTase-like"/>
    <property type="match status" value="1"/>
</dbReference>
<feature type="domain" description="Phosphoribosyltransferase" evidence="8">
    <location>
        <begin position="15"/>
        <end position="133"/>
    </location>
</feature>
<dbReference type="PANTHER" id="PTHR39563">
    <property type="entry name" value="XANTHINE PHOSPHORIBOSYLTRANSFERASE"/>
    <property type="match status" value="1"/>
</dbReference>
<evidence type="ECO:0000259" key="8">
    <source>
        <dbReference type="Pfam" id="PF00156"/>
    </source>
</evidence>
<name>Q2SN05_HAHCH</name>
<evidence type="ECO:0000256" key="6">
    <source>
        <dbReference type="ARBA" id="ARBA00022842"/>
    </source>
</evidence>
<sequence>MLCRKLIDMGRWKGIIAITRGGLIPAGIIARELGIRYIDTVCAVSYEEQKQSDDVNVIKSFDASVIGDGEGYLLVDDLVDTGKTAKVVRNLIPNAFFATLYAKPLGRPFVDLCIKEVSQETWMRFPWDMELNYSTPLVDRL</sequence>
<keyword evidence="5" id="KW-0660">Purine salvage</keyword>
<organism evidence="9 10">
    <name type="scientific">Hahella chejuensis (strain KCTC 2396)</name>
    <dbReference type="NCBI Taxonomy" id="349521"/>
    <lineage>
        <taxon>Bacteria</taxon>
        <taxon>Pseudomonadati</taxon>
        <taxon>Pseudomonadota</taxon>
        <taxon>Gammaproteobacteria</taxon>
        <taxon>Oceanospirillales</taxon>
        <taxon>Hahellaceae</taxon>
        <taxon>Hahella</taxon>
    </lineage>
</organism>